<name>A0A0E9RT11_ANGAN</name>
<dbReference type="AlphaFoldDB" id="A0A0E9RT11"/>
<accession>A0A0E9RT11</accession>
<reference evidence="2" key="2">
    <citation type="journal article" date="2015" name="Fish Shellfish Immunol.">
        <title>Early steps in the European eel (Anguilla anguilla)-Vibrio vulnificus interaction in the gills: Role of the RtxA13 toxin.</title>
        <authorList>
            <person name="Callol A."/>
            <person name="Pajuelo D."/>
            <person name="Ebbesson L."/>
            <person name="Teles M."/>
            <person name="MacKenzie S."/>
            <person name="Amaro C."/>
        </authorList>
    </citation>
    <scope>NUCLEOTIDE SEQUENCE</scope>
</reference>
<protein>
    <submittedName>
        <fullName evidence="2">Uncharacterized protein</fullName>
    </submittedName>
</protein>
<feature type="region of interest" description="Disordered" evidence="1">
    <location>
        <begin position="1"/>
        <end position="34"/>
    </location>
</feature>
<reference evidence="2" key="1">
    <citation type="submission" date="2014-11" db="EMBL/GenBank/DDBJ databases">
        <authorList>
            <person name="Amaro Gonzalez C."/>
        </authorList>
    </citation>
    <scope>NUCLEOTIDE SEQUENCE</scope>
</reference>
<dbReference type="EMBL" id="GBXM01076306">
    <property type="protein sequence ID" value="JAH32271.1"/>
    <property type="molecule type" value="Transcribed_RNA"/>
</dbReference>
<evidence type="ECO:0000256" key="1">
    <source>
        <dbReference type="SAM" id="MobiDB-lite"/>
    </source>
</evidence>
<evidence type="ECO:0000313" key="2">
    <source>
        <dbReference type="EMBL" id="JAH32271.1"/>
    </source>
</evidence>
<proteinExistence type="predicted"/>
<organism evidence="2">
    <name type="scientific">Anguilla anguilla</name>
    <name type="common">European freshwater eel</name>
    <name type="synonym">Muraena anguilla</name>
    <dbReference type="NCBI Taxonomy" id="7936"/>
    <lineage>
        <taxon>Eukaryota</taxon>
        <taxon>Metazoa</taxon>
        <taxon>Chordata</taxon>
        <taxon>Craniata</taxon>
        <taxon>Vertebrata</taxon>
        <taxon>Euteleostomi</taxon>
        <taxon>Actinopterygii</taxon>
        <taxon>Neopterygii</taxon>
        <taxon>Teleostei</taxon>
        <taxon>Anguilliformes</taxon>
        <taxon>Anguillidae</taxon>
        <taxon>Anguilla</taxon>
    </lineage>
</organism>
<sequence>MRSGSSCVLPPFSLTGNDGHRRHARSTREEEYGRQCRMTNEDLGF</sequence>